<proteinExistence type="predicted"/>
<gene>
    <name evidence="1" type="ordered locus">Gmet_1332</name>
</gene>
<dbReference type="HOGENOM" id="CLU_844016_0_0_7"/>
<dbReference type="EMBL" id="CP000148">
    <property type="protein sequence ID" value="ABB31567.1"/>
    <property type="molecule type" value="Genomic_DNA"/>
</dbReference>
<dbReference type="KEGG" id="gme:Gmet_1332"/>
<evidence type="ECO:0000313" key="2">
    <source>
        <dbReference type="Proteomes" id="UP000007073"/>
    </source>
</evidence>
<protein>
    <submittedName>
        <fullName evidence="1">Glycosyltransferase, putative</fullName>
    </submittedName>
</protein>
<reference evidence="1 2" key="2">
    <citation type="journal article" date="2009" name="BMC Microbiol.">
        <title>The genome sequence of Geobacter metallireducens: features of metabolism, physiology and regulation common and dissimilar to Geobacter sulfurreducens.</title>
        <authorList>
            <person name="Aklujkar M."/>
            <person name="Krushkal J."/>
            <person name="DiBartolo G."/>
            <person name="Lapidus A."/>
            <person name="Land M.L."/>
            <person name="Lovley D.R."/>
        </authorList>
    </citation>
    <scope>NUCLEOTIDE SEQUENCE [LARGE SCALE GENOMIC DNA]</scope>
    <source>
        <strain evidence="2">ATCC 53774 / DSM 7210 / GS-15</strain>
    </source>
</reference>
<dbReference type="SUPFAM" id="SSF53756">
    <property type="entry name" value="UDP-Glycosyltransferase/glycogen phosphorylase"/>
    <property type="match status" value="1"/>
</dbReference>
<keyword evidence="1" id="KW-0808">Transferase</keyword>
<dbReference type="STRING" id="269799.Gmet_1332"/>
<dbReference type="Gene3D" id="3.40.50.2000">
    <property type="entry name" value="Glycogen Phosphorylase B"/>
    <property type="match status" value="1"/>
</dbReference>
<dbReference type="AlphaFoldDB" id="Q39W07"/>
<name>Q39W07_GEOMG</name>
<organism evidence="1 2">
    <name type="scientific">Geobacter metallireducens (strain ATCC 53774 / DSM 7210 / GS-15)</name>
    <dbReference type="NCBI Taxonomy" id="269799"/>
    <lineage>
        <taxon>Bacteria</taxon>
        <taxon>Pseudomonadati</taxon>
        <taxon>Thermodesulfobacteriota</taxon>
        <taxon>Desulfuromonadia</taxon>
        <taxon>Geobacterales</taxon>
        <taxon>Geobacteraceae</taxon>
        <taxon>Geobacter</taxon>
    </lineage>
</organism>
<sequence length="329" mass="37958">MKVIVNLYHIKSTNGLYFYALDYIKQLDGRILKILVRPKLYEHIINTFPALTVKICSWVSLVRELFSADETNMLIYTPTPHPMPFLNNQLIVMHDFYPFNYGKYSTLKKLLLKISLASSNCRVAYINKSEMLPSILSMGIEEKRCLFAPNRFPSKLDIETRSNYKRGAILKVALVGTDSPKKNYDELFHMIVDYNVTDKFIFYIYGHENKYYHDLCADFKSINISIINSDTVTLEQFFVNIDILVSVANHEGFGRPIAVALLLGVPCFLLERKVFKEFFDPGAIFYETVSEMVLEMISYTTKELPEVNFLPSSEYIMAYENALAVLSQN</sequence>
<dbReference type="RefSeq" id="WP_004514695.1">
    <property type="nucleotide sequence ID" value="NC_007517.1"/>
</dbReference>
<keyword evidence="2" id="KW-1185">Reference proteome</keyword>
<evidence type="ECO:0000313" key="1">
    <source>
        <dbReference type="EMBL" id="ABB31567.1"/>
    </source>
</evidence>
<reference evidence="1 2" key="1">
    <citation type="submission" date="2005-10" db="EMBL/GenBank/DDBJ databases">
        <title>Complete sequence of Geobacter metallireducens GS-15.</title>
        <authorList>
            <consortium name="US DOE Joint Genome Institute"/>
            <person name="Copeland A."/>
            <person name="Lucas S."/>
            <person name="Lapidus A."/>
            <person name="Barry K."/>
            <person name="Detter J.C."/>
            <person name="Glavina T."/>
            <person name="Hammon N."/>
            <person name="Israni S."/>
            <person name="Pitluck S."/>
            <person name="Di Bartolo G."/>
            <person name="Chain P."/>
            <person name="Schmutz J."/>
            <person name="Larimer F."/>
            <person name="Land M."/>
            <person name="Kyrpides N."/>
            <person name="Ivanova N."/>
            <person name="Richardson P."/>
        </authorList>
    </citation>
    <scope>NUCLEOTIDE SEQUENCE [LARGE SCALE GENOMIC DNA]</scope>
    <source>
        <strain evidence="2">ATCC 53774 / DSM 7210 / GS-15</strain>
    </source>
</reference>
<dbReference type="eggNOG" id="COG0438">
    <property type="taxonomic scope" value="Bacteria"/>
</dbReference>
<dbReference type="Proteomes" id="UP000007073">
    <property type="component" value="Chromosome"/>
</dbReference>
<accession>Q39W07</accession>
<dbReference type="GO" id="GO:0016740">
    <property type="term" value="F:transferase activity"/>
    <property type="evidence" value="ECO:0007669"/>
    <property type="project" value="UniProtKB-KW"/>
</dbReference>